<proteinExistence type="predicted"/>
<feature type="transmembrane region" description="Helical" evidence="2">
    <location>
        <begin position="42"/>
        <end position="61"/>
    </location>
</feature>
<feature type="region of interest" description="Disordered" evidence="1">
    <location>
        <begin position="122"/>
        <end position="151"/>
    </location>
</feature>
<feature type="region of interest" description="Disordered" evidence="1">
    <location>
        <begin position="373"/>
        <end position="402"/>
    </location>
</feature>
<dbReference type="Proteomes" id="UP000675554">
    <property type="component" value="Unassembled WGS sequence"/>
</dbReference>
<dbReference type="Pfam" id="PF13531">
    <property type="entry name" value="SBP_bac_11"/>
    <property type="match status" value="1"/>
</dbReference>
<comment type="caution">
    <text evidence="4">The sequence shown here is derived from an EMBL/GenBank/DDBJ whole genome shotgun (WGS) entry which is preliminary data.</text>
</comment>
<keyword evidence="2" id="KW-0812">Transmembrane</keyword>
<reference evidence="4" key="1">
    <citation type="submission" date="2021-04" db="EMBL/GenBank/DDBJ databases">
        <title>Sequencing of actinobacteria type strains.</title>
        <authorList>
            <person name="Nguyen G.-S."/>
            <person name="Wentzel A."/>
        </authorList>
    </citation>
    <scope>NUCLEOTIDE SEQUENCE</scope>
    <source>
        <strain evidence="4">DSM 42095</strain>
    </source>
</reference>
<organism evidence="4 5">
    <name type="scientific">Streptomyces daliensis</name>
    <dbReference type="NCBI Taxonomy" id="299421"/>
    <lineage>
        <taxon>Bacteria</taxon>
        <taxon>Bacillati</taxon>
        <taxon>Actinomycetota</taxon>
        <taxon>Actinomycetes</taxon>
        <taxon>Kitasatosporales</taxon>
        <taxon>Streptomycetaceae</taxon>
        <taxon>Streptomyces</taxon>
    </lineage>
</organism>
<feature type="compositionally biased region" description="Basic and acidic residues" evidence="1">
    <location>
        <begin position="24"/>
        <end position="36"/>
    </location>
</feature>
<feature type="domain" description="VWFA" evidence="3">
    <location>
        <begin position="421"/>
        <end position="620"/>
    </location>
</feature>
<accession>A0A8T4IZZ1</accession>
<evidence type="ECO:0000313" key="5">
    <source>
        <dbReference type="Proteomes" id="UP000675554"/>
    </source>
</evidence>
<gene>
    <name evidence="4" type="ORF">KDA82_28520</name>
</gene>
<dbReference type="InterPro" id="IPR036465">
    <property type="entry name" value="vWFA_dom_sf"/>
</dbReference>
<evidence type="ECO:0000313" key="4">
    <source>
        <dbReference type="EMBL" id="MBR7676880.1"/>
    </source>
</evidence>
<dbReference type="InterPro" id="IPR002035">
    <property type="entry name" value="VWF_A"/>
</dbReference>
<feature type="compositionally biased region" description="Gly residues" evidence="1">
    <location>
        <begin position="137"/>
        <end position="151"/>
    </location>
</feature>
<dbReference type="Pfam" id="PF00092">
    <property type="entry name" value="VWA"/>
    <property type="match status" value="1"/>
</dbReference>
<name>A0A8T4IZZ1_9ACTN</name>
<keyword evidence="2" id="KW-1133">Transmembrane helix</keyword>
<evidence type="ECO:0000256" key="2">
    <source>
        <dbReference type="SAM" id="Phobius"/>
    </source>
</evidence>
<evidence type="ECO:0000259" key="3">
    <source>
        <dbReference type="PROSITE" id="PS50234"/>
    </source>
</evidence>
<dbReference type="AlphaFoldDB" id="A0A8T4IZZ1"/>
<dbReference type="Gene3D" id="3.40.50.410">
    <property type="entry name" value="von Willebrand factor, type A domain"/>
    <property type="match status" value="1"/>
</dbReference>
<keyword evidence="5" id="KW-1185">Reference proteome</keyword>
<dbReference type="EMBL" id="JAGSMN010000766">
    <property type="protein sequence ID" value="MBR7676880.1"/>
    <property type="molecule type" value="Genomic_DNA"/>
</dbReference>
<dbReference type="SUPFAM" id="SSF53850">
    <property type="entry name" value="Periplasmic binding protein-like II"/>
    <property type="match status" value="1"/>
</dbReference>
<dbReference type="SMART" id="SM00327">
    <property type="entry name" value="VWA"/>
    <property type="match status" value="1"/>
</dbReference>
<dbReference type="PROSITE" id="PS50234">
    <property type="entry name" value="VWFA"/>
    <property type="match status" value="1"/>
</dbReference>
<dbReference type="SUPFAM" id="SSF53300">
    <property type="entry name" value="vWA-like"/>
    <property type="match status" value="1"/>
</dbReference>
<feature type="region of interest" description="Disordered" evidence="1">
    <location>
        <begin position="1"/>
        <end position="39"/>
    </location>
</feature>
<evidence type="ECO:0000256" key="1">
    <source>
        <dbReference type="SAM" id="MobiDB-lite"/>
    </source>
</evidence>
<protein>
    <submittedName>
        <fullName evidence="4">VWA domain-containing protein</fullName>
    </submittedName>
</protein>
<keyword evidence="2" id="KW-0472">Membrane</keyword>
<sequence>MGRHSLPDDSASYGAGASPALEPPRQERPPSRQERRGTRRRAVLIATALVLAVGTGAAVAVRTDVLPLGDDCEERSVRLRVAAAPDIAPVLRAVADRARKRHLTSDGHCLDVRVSARSGAEMATELARGGREDRGSGGRGSGGRGSGGGGRAYEVWLPDSALWVDRAASSDGAPPLETVGNVASSPVTLATMPSAAERLGWPEKSYSWAGIAGAATGEKELRVGSADPARSATGLLALTAIQRSTAKERGKDAETRTAAAAELLAERAAPGDTQVMATLPKNDSGTEKGKPQRNQALLVSEQAAFAHNTSANSAPDLKLFYPKDGGTLLDYPYTLVDEESLGTKKSRAASRFQTLLGDAQGRRALTRAGFRLQDGGAEPAVTHRAGGREPQPYGAAPADPPSAGTVRAALGMWTITVQSARLTLVVDASASMSSAVPGRAGQSRMDVTKASLLQGLSQFTPDDEIGLWEFATRLEGERDYRELVPTARLGDRGGDGTTQRDRLTSAFGRLHPIPGGATGLYDTALAAYEKARETYRPGKFNALVVLTDGANQDPDSISRKKLTEKLKRLSGGDRPVPLIAIAVGPDADEEACEDLAGATGGSAHQVDDPAQIYSVILKAVMAAGSKH</sequence>